<name>J9CNP8_9ZZZZ</name>
<gene>
    <name evidence="1" type="ORF">EVA_10152</name>
</gene>
<organism evidence="1">
    <name type="scientific">gut metagenome</name>
    <dbReference type="NCBI Taxonomy" id="749906"/>
    <lineage>
        <taxon>unclassified sequences</taxon>
        <taxon>metagenomes</taxon>
        <taxon>organismal metagenomes</taxon>
    </lineage>
</organism>
<feature type="non-terminal residue" evidence="1">
    <location>
        <position position="1"/>
    </location>
</feature>
<sequence length="73" mass="8164">IHTGSVTERIDAAIARTEEFFRSLGLATRLHEVNVGEDTIVEIERRFNERDAHYGERGEVTGAVARAILEKAL</sequence>
<proteinExistence type="predicted"/>
<evidence type="ECO:0000313" key="1">
    <source>
        <dbReference type="EMBL" id="EJX01741.1"/>
    </source>
</evidence>
<dbReference type="EMBL" id="AMCI01002837">
    <property type="protein sequence ID" value="EJX01741.1"/>
    <property type="molecule type" value="Genomic_DNA"/>
</dbReference>
<protein>
    <submittedName>
        <fullName evidence="1">Iron-containing alcohol dehydrogenase</fullName>
    </submittedName>
</protein>
<dbReference type="Gene3D" id="1.20.1090.10">
    <property type="entry name" value="Dehydroquinate synthase-like - alpha domain"/>
    <property type="match status" value="1"/>
</dbReference>
<reference evidence="1" key="1">
    <citation type="journal article" date="2012" name="PLoS ONE">
        <title>Gene sets for utilization of primary and secondary nutrition supplies in the distal gut of endangered iberian lynx.</title>
        <authorList>
            <person name="Alcaide M."/>
            <person name="Messina E."/>
            <person name="Richter M."/>
            <person name="Bargiela R."/>
            <person name="Peplies J."/>
            <person name="Huws S.A."/>
            <person name="Newbold C.J."/>
            <person name="Golyshin P.N."/>
            <person name="Simon M.A."/>
            <person name="Lopez G."/>
            <person name="Yakimov M.M."/>
            <person name="Ferrer M."/>
        </authorList>
    </citation>
    <scope>NUCLEOTIDE SEQUENCE</scope>
</reference>
<dbReference type="AlphaFoldDB" id="J9CNP8"/>
<dbReference type="SUPFAM" id="SSF56796">
    <property type="entry name" value="Dehydroquinate synthase-like"/>
    <property type="match status" value="1"/>
</dbReference>
<comment type="caution">
    <text evidence="1">The sequence shown here is derived from an EMBL/GenBank/DDBJ whole genome shotgun (WGS) entry which is preliminary data.</text>
</comment>
<accession>J9CNP8</accession>